<dbReference type="SUPFAM" id="SSF51445">
    <property type="entry name" value="(Trans)glycosidases"/>
    <property type="match status" value="1"/>
</dbReference>
<feature type="domain" description="Fibronectin type III-like" evidence="6">
    <location>
        <begin position="770"/>
        <end position="840"/>
    </location>
</feature>
<dbReference type="CDD" id="cd04084">
    <property type="entry name" value="CBM6_xylanase-like"/>
    <property type="match status" value="1"/>
</dbReference>
<dbReference type="InterPro" id="IPR006584">
    <property type="entry name" value="Cellulose-bd_IV"/>
</dbReference>
<sequence length="1051" mass="111577">MTDTTFRDPDQPLNVRVADLLDRLTRAEKIALLHQRQAPVPRLGLPAFRTGTEALHGLAWLGPATVFPQALGLGSSWNPELIRAVGAAVGDEVRGLHQKDPTRVGLNVWAPVVNPLRDPRWGRNEEGYAEDPWLTSWLGTAYARGLRGDHPDYLKTAPTLKHFLGYNNETDRCTTSSNLPPRVLYEYELPAFRAPIATGAAVAVMASYNLVNGRPAHLSPLIGAELRHWTSDEIMVVSDAGAISNIAGAQGYHPDHPSGYAAALRAGIDSFTEDDEDSGPTVERLTEALRRGLLDESDLDTAVRRILTVRFRLGDFDPPERNPYSAITADVINCPAHQELAREAARQSLVLLRNVARPGTGAMLPLDPARIDRLAVLGPLADTLYEDWYSGTLPYAITARDGLAARFAPANTTYHCGADRIALRIAGGYVRAAGDPEGAALRLHQLGSETPSGGVGTTGGAAGPATGNAAGGDTGATGVAGAVPTDGWFEVFGWGQDVIALRSVANGRHVGAGEEDGLLVNDRPGPGGWVVRETFRLVDRAAGDRVLYHLGSERYVRIGPDGLLRADAVEPADGTGFTVELVADGAAEAAALARDADVAVVVLGNHPMVCGRETEDRADLALPAAQEALLRAVHAANPRTVLVVSSSYPYAVNWADEHLPAILWSAHGGQEYGTALAAVLAGDADPGGRLTQTWYHDAAELPDLFDYDVIATDTTYLYHRGTPLYPFGHGLSYAEFAYSDLRLSADEVDAAGEIEVSVRVTNVGSRPGDEVVQLYTRQRRSRVKQPLRQLRGFARVSLAPGARTTVRLRLRAGELAHWDVPRGRYVVEDARHTVAVGRSSADLLLTATLAVHGEPVRPREPLAGPLWAVDHDEYAGTEPLPDGPEGAAVVAREAGGWIRFSRVDFGTGVAGLTARVGGQQPLPDGAELVLRLDDPVRGPVAGTIPVPPTGTTSVPSIIPVPPTGTVPVLDTGSGSGEPGSGGPPDGVSAPDRQPTREVTGRWHGAATGVRDLYLLFDTPGATVSWLTFMPRVPGEDDGVPGDRTGKETGGA</sequence>
<evidence type="ECO:0000256" key="4">
    <source>
        <dbReference type="SAM" id="MobiDB-lite"/>
    </source>
</evidence>
<keyword evidence="8" id="KW-1185">Reference proteome</keyword>
<dbReference type="SUPFAM" id="SSF52279">
    <property type="entry name" value="Beta-D-glucan exohydrolase, C-terminal domain"/>
    <property type="match status" value="1"/>
</dbReference>
<dbReference type="InterPro" id="IPR002772">
    <property type="entry name" value="Glyco_hydro_3_C"/>
</dbReference>
<proteinExistence type="inferred from homology"/>
<dbReference type="Gene3D" id="2.60.40.10">
    <property type="entry name" value="Immunoglobulins"/>
    <property type="match status" value="1"/>
</dbReference>
<feature type="compositionally biased region" description="Gly residues" evidence="4">
    <location>
        <begin position="973"/>
        <end position="984"/>
    </location>
</feature>
<reference evidence="7 8" key="1">
    <citation type="submission" date="2021-01" db="EMBL/GenBank/DDBJ databases">
        <title>Whole genome shotgun sequence of Plantactinospora mayteni NBRC 109088.</title>
        <authorList>
            <person name="Komaki H."/>
            <person name="Tamura T."/>
        </authorList>
    </citation>
    <scope>NUCLEOTIDE SEQUENCE [LARGE SCALE GENOMIC DNA]</scope>
    <source>
        <strain evidence="7 8">NBRC 109088</strain>
    </source>
</reference>
<evidence type="ECO:0000256" key="1">
    <source>
        <dbReference type="ARBA" id="ARBA00005336"/>
    </source>
</evidence>
<evidence type="ECO:0000259" key="5">
    <source>
        <dbReference type="SMART" id="SM00606"/>
    </source>
</evidence>
<accession>A0ABQ4F1U3</accession>
<feature type="compositionally biased region" description="Low complexity" evidence="4">
    <location>
        <begin position="940"/>
        <end position="957"/>
    </location>
</feature>
<dbReference type="InterPro" id="IPR001764">
    <property type="entry name" value="Glyco_hydro_3_N"/>
</dbReference>
<feature type="domain" description="Cellulose binding type IV" evidence="5">
    <location>
        <begin position="859"/>
        <end position="1030"/>
    </location>
</feature>
<keyword evidence="3" id="KW-0378">Hydrolase</keyword>
<dbReference type="InterPro" id="IPR026891">
    <property type="entry name" value="Fn3-like"/>
</dbReference>
<dbReference type="CDD" id="cd23343">
    <property type="entry name" value="beta-trefoil_FSCN_BglX-like"/>
    <property type="match status" value="1"/>
</dbReference>
<keyword evidence="2" id="KW-0732">Signal</keyword>
<evidence type="ECO:0000256" key="2">
    <source>
        <dbReference type="ARBA" id="ARBA00022729"/>
    </source>
</evidence>
<dbReference type="InterPro" id="IPR008979">
    <property type="entry name" value="Galactose-bd-like_sf"/>
</dbReference>
<evidence type="ECO:0000313" key="7">
    <source>
        <dbReference type="EMBL" id="GIH00884.1"/>
    </source>
</evidence>
<organism evidence="7 8">
    <name type="scientific">Plantactinospora mayteni</name>
    <dbReference type="NCBI Taxonomy" id="566021"/>
    <lineage>
        <taxon>Bacteria</taxon>
        <taxon>Bacillati</taxon>
        <taxon>Actinomycetota</taxon>
        <taxon>Actinomycetes</taxon>
        <taxon>Micromonosporales</taxon>
        <taxon>Micromonosporaceae</taxon>
        <taxon>Plantactinospora</taxon>
    </lineage>
</organism>
<dbReference type="SMART" id="SM00606">
    <property type="entry name" value="CBD_IV"/>
    <property type="match status" value="1"/>
</dbReference>
<evidence type="ECO:0000313" key="8">
    <source>
        <dbReference type="Proteomes" id="UP000621500"/>
    </source>
</evidence>
<dbReference type="Pfam" id="PF00933">
    <property type="entry name" value="Glyco_hydro_3"/>
    <property type="match status" value="1"/>
</dbReference>
<feature type="region of interest" description="Disordered" evidence="4">
    <location>
        <begin position="940"/>
        <end position="1003"/>
    </location>
</feature>
<dbReference type="Pfam" id="PF01915">
    <property type="entry name" value="Glyco_hydro_3_C"/>
    <property type="match status" value="1"/>
</dbReference>
<dbReference type="PRINTS" id="PR00133">
    <property type="entry name" value="GLHYDRLASE3"/>
</dbReference>
<gene>
    <name evidence="7" type="ORF">Pma05_74560</name>
</gene>
<protein>
    <submittedName>
        <fullName evidence="7">Beta-glucosidase</fullName>
    </submittedName>
</protein>
<comment type="caution">
    <text evidence="7">The sequence shown here is derived from an EMBL/GenBank/DDBJ whole genome shotgun (WGS) entry which is preliminary data.</text>
</comment>
<evidence type="ECO:0000259" key="6">
    <source>
        <dbReference type="SMART" id="SM01217"/>
    </source>
</evidence>
<dbReference type="Pfam" id="PF14310">
    <property type="entry name" value="Fn3-like"/>
    <property type="match status" value="1"/>
</dbReference>
<dbReference type="Gene3D" id="2.60.120.380">
    <property type="match status" value="1"/>
</dbReference>
<dbReference type="RefSeq" id="WP_203862175.1">
    <property type="nucleotide sequence ID" value="NZ_BAAAZQ010000018.1"/>
</dbReference>
<dbReference type="InterPro" id="IPR017853">
    <property type="entry name" value="GH"/>
</dbReference>
<dbReference type="Gene3D" id="3.40.50.1700">
    <property type="entry name" value="Glycoside hydrolase family 3 C-terminal domain"/>
    <property type="match status" value="1"/>
</dbReference>
<dbReference type="SMART" id="SM01217">
    <property type="entry name" value="Fn3_like"/>
    <property type="match status" value="1"/>
</dbReference>
<dbReference type="InterPro" id="IPR013783">
    <property type="entry name" value="Ig-like_fold"/>
</dbReference>
<dbReference type="Gene3D" id="3.20.20.300">
    <property type="entry name" value="Glycoside hydrolase, family 3, N-terminal domain"/>
    <property type="match status" value="1"/>
</dbReference>
<dbReference type="EMBL" id="BONX01000060">
    <property type="protein sequence ID" value="GIH00884.1"/>
    <property type="molecule type" value="Genomic_DNA"/>
</dbReference>
<dbReference type="PANTHER" id="PTHR42721:SF3">
    <property type="entry name" value="BETA-D-XYLOSIDASE 5-RELATED"/>
    <property type="match status" value="1"/>
</dbReference>
<name>A0ABQ4F1U3_9ACTN</name>
<dbReference type="Proteomes" id="UP000621500">
    <property type="component" value="Unassembled WGS sequence"/>
</dbReference>
<dbReference type="InterPro" id="IPR036962">
    <property type="entry name" value="Glyco_hydro_3_N_sf"/>
</dbReference>
<dbReference type="Gene3D" id="2.60.120.260">
    <property type="entry name" value="Galactose-binding domain-like"/>
    <property type="match status" value="1"/>
</dbReference>
<feature type="region of interest" description="Disordered" evidence="4">
    <location>
        <begin position="1031"/>
        <end position="1051"/>
    </location>
</feature>
<evidence type="ECO:0000256" key="3">
    <source>
        <dbReference type="ARBA" id="ARBA00022801"/>
    </source>
</evidence>
<dbReference type="SUPFAM" id="SSF49785">
    <property type="entry name" value="Galactose-binding domain-like"/>
    <property type="match status" value="1"/>
</dbReference>
<dbReference type="InterPro" id="IPR036881">
    <property type="entry name" value="Glyco_hydro_3_C_sf"/>
</dbReference>
<comment type="similarity">
    <text evidence="1">Belongs to the glycosyl hydrolase 3 family.</text>
</comment>
<dbReference type="InterPro" id="IPR044993">
    <property type="entry name" value="BXL"/>
</dbReference>
<dbReference type="PANTHER" id="PTHR42721">
    <property type="entry name" value="SUGAR HYDROLASE-RELATED"/>
    <property type="match status" value="1"/>
</dbReference>